<dbReference type="EMBL" id="KZ308322">
    <property type="protein sequence ID" value="KAG8227368.1"/>
    <property type="molecule type" value="Genomic_DNA"/>
</dbReference>
<protein>
    <recommendedName>
        <fullName evidence="3">Elongator complex protein 6</fullName>
    </recommendedName>
</protein>
<dbReference type="Proteomes" id="UP000792457">
    <property type="component" value="Unassembled WGS sequence"/>
</dbReference>
<dbReference type="GO" id="GO:0002098">
    <property type="term" value="P:tRNA wobble uridine modification"/>
    <property type="evidence" value="ECO:0007669"/>
    <property type="project" value="InterPro"/>
</dbReference>
<dbReference type="Gene3D" id="3.40.50.300">
    <property type="entry name" value="P-loop containing nucleotide triphosphate hydrolases"/>
    <property type="match status" value="1"/>
</dbReference>
<dbReference type="UniPathway" id="UPA00988"/>
<gene>
    <name evidence="4" type="ORF">J437_LFUL000376</name>
</gene>
<evidence type="ECO:0000256" key="2">
    <source>
        <dbReference type="ARBA" id="ARBA00008837"/>
    </source>
</evidence>
<dbReference type="InterPro" id="IPR027417">
    <property type="entry name" value="P-loop_NTPase"/>
</dbReference>
<dbReference type="AlphaFoldDB" id="A0A8K0K7I4"/>
<comment type="pathway">
    <text evidence="1">tRNA modification; 5-methoxycarbonylmethyl-2-thiouridine-tRNA biosynthesis.</text>
</comment>
<dbReference type="Pfam" id="PF09807">
    <property type="entry name" value="ELP6"/>
    <property type="match status" value="1"/>
</dbReference>
<comment type="caution">
    <text evidence="4">The sequence shown here is derived from an EMBL/GenBank/DDBJ whole genome shotgun (WGS) entry which is preliminary data.</text>
</comment>
<evidence type="ECO:0000256" key="3">
    <source>
        <dbReference type="ARBA" id="ARBA00020263"/>
    </source>
</evidence>
<accession>A0A8K0K7I4</accession>
<evidence type="ECO:0000256" key="1">
    <source>
        <dbReference type="ARBA" id="ARBA00005043"/>
    </source>
</evidence>
<dbReference type="GO" id="GO:0033588">
    <property type="term" value="C:elongator holoenzyme complex"/>
    <property type="evidence" value="ECO:0007669"/>
    <property type="project" value="InterPro"/>
</dbReference>
<sequence length="256" mass="28692">MATDFYLALELDKVDLSGKVISVVERQGGNANFVISALMSHFIDNKTAICLLSLHNTFGHYRNVGMKFGKNLQKLKEEGSFKCIEMLKTIERSVSDRTTEIDFLFPGNQKDMPLKNLFLTIKREAELLLQTQKSVCILVDDLSDLFCLGYSSSQVLSFYQYCRSLIFDLKSCSLVVLCHSTDEDIESMLTVTGICHTSYLSVEVCGLNTGISGDVSGVINIGKRDEANSRIRNTYHFKLEEKRIRVFPPGASPALF</sequence>
<dbReference type="PANTHER" id="PTHR16184">
    <property type="entry name" value="ELONGATOR COMPLEX PROTEIN 6"/>
    <property type="match status" value="1"/>
</dbReference>
<organism evidence="4 5">
    <name type="scientific">Ladona fulva</name>
    <name type="common">Scarce chaser dragonfly</name>
    <name type="synonym">Libellula fulva</name>
    <dbReference type="NCBI Taxonomy" id="123851"/>
    <lineage>
        <taxon>Eukaryota</taxon>
        <taxon>Metazoa</taxon>
        <taxon>Ecdysozoa</taxon>
        <taxon>Arthropoda</taxon>
        <taxon>Hexapoda</taxon>
        <taxon>Insecta</taxon>
        <taxon>Pterygota</taxon>
        <taxon>Palaeoptera</taxon>
        <taxon>Odonata</taxon>
        <taxon>Epiprocta</taxon>
        <taxon>Anisoptera</taxon>
        <taxon>Libelluloidea</taxon>
        <taxon>Libellulidae</taxon>
        <taxon>Ladona</taxon>
    </lineage>
</organism>
<dbReference type="OrthoDB" id="9995306at2759"/>
<proteinExistence type="inferred from homology"/>
<keyword evidence="5" id="KW-1185">Reference proteome</keyword>
<reference evidence="4" key="2">
    <citation type="submission" date="2017-10" db="EMBL/GenBank/DDBJ databases">
        <title>Ladona fulva Genome sequencing and assembly.</title>
        <authorList>
            <person name="Murali S."/>
            <person name="Richards S."/>
            <person name="Bandaranaike D."/>
            <person name="Bellair M."/>
            <person name="Blankenburg K."/>
            <person name="Chao H."/>
            <person name="Dinh H."/>
            <person name="Doddapaneni H."/>
            <person name="Dugan-Rocha S."/>
            <person name="Elkadiri S."/>
            <person name="Gnanaolivu R."/>
            <person name="Hernandez B."/>
            <person name="Skinner E."/>
            <person name="Javaid M."/>
            <person name="Lee S."/>
            <person name="Li M."/>
            <person name="Ming W."/>
            <person name="Munidasa M."/>
            <person name="Muniz J."/>
            <person name="Nguyen L."/>
            <person name="Hughes D."/>
            <person name="Osuji N."/>
            <person name="Pu L.-L."/>
            <person name="Puazo M."/>
            <person name="Qu C."/>
            <person name="Quiroz J."/>
            <person name="Raj R."/>
            <person name="Weissenberger G."/>
            <person name="Xin Y."/>
            <person name="Zou X."/>
            <person name="Han Y."/>
            <person name="Worley K."/>
            <person name="Muzny D."/>
            <person name="Gibbs R."/>
        </authorList>
    </citation>
    <scope>NUCLEOTIDE SEQUENCE</scope>
    <source>
        <strain evidence="4">Sampled in the wild</strain>
    </source>
</reference>
<name>A0A8K0K7I4_LADFU</name>
<comment type="similarity">
    <text evidence="2">Belongs to the ELP6 family.</text>
</comment>
<reference evidence="4" key="1">
    <citation type="submission" date="2013-04" db="EMBL/GenBank/DDBJ databases">
        <authorList>
            <person name="Qu J."/>
            <person name="Murali S.C."/>
            <person name="Bandaranaike D."/>
            <person name="Bellair M."/>
            <person name="Blankenburg K."/>
            <person name="Chao H."/>
            <person name="Dinh H."/>
            <person name="Doddapaneni H."/>
            <person name="Downs B."/>
            <person name="Dugan-Rocha S."/>
            <person name="Elkadiri S."/>
            <person name="Gnanaolivu R.D."/>
            <person name="Hernandez B."/>
            <person name="Javaid M."/>
            <person name="Jayaseelan J.C."/>
            <person name="Lee S."/>
            <person name="Li M."/>
            <person name="Ming W."/>
            <person name="Munidasa M."/>
            <person name="Muniz J."/>
            <person name="Nguyen L."/>
            <person name="Ongeri F."/>
            <person name="Osuji N."/>
            <person name="Pu L.-L."/>
            <person name="Puazo M."/>
            <person name="Qu C."/>
            <person name="Quiroz J."/>
            <person name="Raj R."/>
            <person name="Weissenberger G."/>
            <person name="Xin Y."/>
            <person name="Zou X."/>
            <person name="Han Y."/>
            <person name="Richards S."/>
            <person name="Worley K."/>
            <person name="Muzny D."/>
            <person name="Gibbs R."/>
        </authorList>
    </citation>
    <scope>NUCLEOTIDE SEQUENCE</scope>
    <source>
        <strain evidence="4">Sampled in the wild</strain>
    </source>
</reference>
<dbReference type="CDD" id="cd19495">
    <property type="entry name" value="Elp6"/>
    <property type="match status" value="1"/>
</dbReference>
<evidence type="ECO:0000313" key="5">
    <source>
        <dbReference type="Proteomes" id="UP000792457"/>
    </source>
</evidence>
<dbReference type="InterPro" id="IPR018627">
    <property type="entry name" value="ELP6"/>
</dbReference>
<dbReference type="PANTHER" id="PTHR16184:SF6">
    <property type="entry name" value="ELONGATOR COMPLEX PROTEIN 6"/>
    <property type="match status" value="1"/>
</dbReference>
<evidence type="ECO:0000313" key="4">
    <source>
        <dbReference type="EMBL" id="KAG8227368.1"/>
    </source>
</evidence>